<comment type="caution">
    <text evidence="15">The sequence shown here is derived from an EMBL/GenBank/DDBJ whole genome shotgun (WGS) entry which is preliminary data.</text>
</comment>
<dbReference type="Gene3D" id="3.20.10.10">
    <property type="entry name" value="D-amino Acid Aminotransferase, subunit A, domain 2"/>
    <property type="match status" value="1"/>
</dbReference>
<comment type="cofactor">
    <cofactor evidence="1 14">
        <name>pyridoxal 5'-phosphate</name>
        <dbReference type="ChEBI" id="CHEBI:597326"/>
    </cofactor>
</comment>
<proteinExistence type="inferred from homology"/>
<dbReference type="PANTHER" id="PTHR42743">
    <property type="entry name" value="AMINO-ACID AMINOTRANSFERASE"/>
    <property type="match status" value="1"/>
</dbReference>
<dbReference type="GO" id="GO:0046656">
    <property type="term" value="P:folic acid biosynthetic process"/>
    <property type="evidence" value="ECO:0007669"/>
    <property type="project" value="UniProtKB-KW"/>
</dbReference>
<dbReference type="NCBIfam" id="TIGR03461">
    <property type="entry name" value="pabC_Proteo"/>
    <property type="match status" value="1"/>
</dbReference>
<evidence type="ECO:0000256" key="3">
    <source>
        <dbReference type="ARBA" id="ARBA00011738"/>
    </source>
</evidence>
<dbReference type="InterPro" id="IPR001544">
    <property type="entry name" value="Aminotrans_IV"/>
</dbReference>
<evidence type="ECO:0000256" key="2">
    <source>
        <dbReference type="ARBA" id="ARBA00009320"/>
    </source>
</evidence>
<dbReference type="InterPro" id="IPR017824">
    <property type="entry name" value="Aminodeoxychorismate_lyase_IV"/>
</dbReference>
<evidence type="ECO:0000256" key="12">
    <source>
        <dbReference type="NCBIfam" id="TIGR03461"/>
    </source>
</evidence>
<evidence type="ECO:0000256" key="13">
    <source>
        <dbReference type="RuleBase" id="RU004106"/>
    </source>
</evidence>
<dbReference type="NCBIfam" id="NF004761">
    <property type="entry name" value="PRK06092.1"/>
    <property type="match status" value="1"/>
</dbReference>
<dbReference type="InterPro" id="IPR043132">
    <property type="entry name" value="BCAT-like_C"/>
</dbReference>
<dbReference type="OrthoDB" id="9805628at2"/>
<evidence type="ECO:0000256" key="10">
    <source>
        <dbReference type="ARBA" id="ARBA00054027"/>
    </source>
</evidence>
<dbReference type="EC" id="4.1.3.38" evidence="8 12"/>
<comment type="similarity">
    <text evidence="2 13">Belongs to the class-IV pyridoxal-phosphate-dependent aminotransferase family.</text>
</comment>
<dbReference type="RefSeq" id="WP_141343899.1">
    <property type="nucleotide sequence ID" value="NZ_BJLF01000001.1"/>
</dbReference>
<accession>A0A4Y3HTC4</accession>
<evidence type="ECO:0000256" key="1">
    <source>
        <dbReference type="ARBA" id="ARBA00001933"/>
    </source>
</evidence>
<dbReference type="InterPro" id="IPR018300">
    <property type="entry name" value="Aminotrans_IV_CS"/>
</dbReference>
<protein>
    <recommendedName>
        <fullName evidence="11 12">Aminodeoxychorismate lyase</fullName>
        <ecNumber evidence="8 12">4.1.3.38</ecNumber>
    </recommendedName>
</protein>
<dbReference type="GO" id="GO:0005829">
    <property type="term" value="C:cytosol"/>
    <property type="evidence" value="ECO:0007669"/>
    <property type="project" value="TreeGrafter"/>
</dbReference>
<evidence type="ECO:0000256" key="11">
    <source>
        <dbReference type="ARBA" id="ARBA00069174"/>
    </source>
</evidence>
<dbReference type="PANTHER" id="PTHR42743:SF2">
    <property type="entry name" value="AMINODEOXYCHORISMATE LYASE"/>
    <property type="match status" value="1"/>
</dbReference>
<reference evidence="15 16" key="1">
    <citation type="submission" date="2019-06" db="EMBL/GenBank/DDBJ databases">
        <title>Whole genome shotgun sequence of Vibrio inusitatus NBRC 102082.</title>
        <authorList>
            <person name="Hosoyama A."/>
            <person name="Uohara A."/>
            <person name="Ohji S."/>
            <person name="Ichikawa N."/>
        </authorList>
    </citation>
    <scope>NUCLEOTIDE SEQUENCE [LARGE SCALE GENOMIC DNA]</scope>
    <source>
        <strain evidence="15 16">NBRC 102082</strain>
    </source>
</reference>
<keyword evidence="4 14" id="KW-0663">Pyridoxal phosphate</keyword>
<keyword evidence="16" id="KW-1185">Reference proteome</keyword>
<name>A0A4Y3HTC4_9VIBR</name>
<evidence type="ECO:0000256" key="9">
    <source>
        <dbReference type="ARBA" id="ARBA00049529"/>
    </source>
</evidence>
<keyword evidence="6 15" id="KW-0456">Lyase</keyword>
<gene>
    <name evidence="15" type="ORF">VIN01S_03580</name>
</gene>
<evidence type="ECO:0000256" key="8">
    <source>
        <dbReference type="ARBA" id="ARBA00035676"/>
    </source>
</evidence>
<dbReference type="Pfam" id="PF01063">
    <property type="entry name" value="Aminotran_4"/>
    <property type="match status" value="1"/>
</dbReference>
<evidence type="ECO:0000256" key="6">
    <source>
        <dbReference type="ARBA" id="ARBA00023239"/>
    </source>
</evidence>
<evidence type="ECO:0000256" key="14">
    <source>
        <dbReference type="RuleBase" id="RU004516"/>
    </source>
</evidence>
<dbReference type="Proteomes" id="UP000318717">
    <property type="component" value="Unassembled WGS sequence"/>
</dbReference>
<dbReference type="InterPro" id="IPR050571">
    <property type="entry name" value="Class-IV_PLP-Dep_Aminotrnsfr"/>
</dbReference>
<keyword evidence="5" id="KW-0289">Folate biosynthesis</keyword>
<dbReference type="InterPro" id="IPR043131">
    <property type="entry name" value="BCAT-like_N"/>
</dbReference>
<evidence type="ECO:0000256" key="5">
    <source>
        <dbReference type="ARBA" id="ARBA00022909"/>
    </source>
</evidence>
<sequence>MYWINGVQGETVSASDRSFNYGDGGFTTIKTFDGQPLFWSLHVERMQTCLQLLHIIEPDWNQVRAWVNQAAIEQGLGGLKLHVSRGCGGRGYSPVGVTESIVTISEFGYPTHYKDWQRDGVELGVAELKLGINPLLAGHKHNNRLEQVLLKADVEQQGFQDGVVLDLNEHVVETTMANLFWIQGKTLYTPSMEKCGVSGVIRRLVIQEAQKSGMKVLLGEFDIAHLMSADEIFMCNSLLGVAPVVKITHKSYPVGIITRDFQESINSA</sequence>
<dbReference type="Gene3D" id="3.30.470.10">
    <property type="match status" value="1"/>
</dbReference>
<evidence type="ECO:0000313" key="16">
    <source>
        <dbReference type="Proteomes" id="UP000318717"/>
    </source>
</evidence>
<dbReference type="PROSITE" id="PS00770">
    <property type="entry name" value="AA_TRANSFER_CLASS_4"/>
    <property type="match status" value="1"/>
</dbReference>
<evidence type="ECO:0000313" key="15">
    <source>
        <dbReference type="EMBL" id="GEA49554.1"/>
    </source>
</evidence>
<dbReference type="EMBL" id="BJLF01000001">
    <property type="protein sequence ID" value="GEA49554.1"/>
    <property type="molecule type" value="Genomic_DNA"/>
</dbReference>
<dbReference type="CDD" id="cd01559">
    <property type="entry name" value="ADCL_like"/>
    <property type="match status" value="1"/>
</dbReference>
<dbReference type="GO" id="GO:0008696">
    <property type="term" value="F:4-amino-4-deoxychorismate lyase activity"/>
    <property type="evidence" value="ECO:0007669"/>
    <property type="project" value="UniProtKB-UniRule"/>
</dbReference>
<dbReference type="InterPro" id="IPR036038">
    <property type="entry name" value="Aminotransferase-like"/>
</dbReference>
<comment type="subunit">
    <text evidence="3">Homodimer.</text>
</comment>
<comment type="catalytic activity">
    <reaction evidence="9">
        <text>4-amino-4-deoxychorismate = 4-aminobenzoate + pyruvate + H(+)</text>
        <dbReference type="Rhea" id="RHEA:16201"/>
        <dbReference type="ChEBI" id="CHEBI:15361"/>
        <dbReference type="ChEBI" id="CHEBI:15378"/>
        <dbReference type="ChEBI" id="CHEBI:17836"/>
        <dbReference type="ChEBI" id="CHEBI:58406"/>
        <dbReference type="EC" id="4.1.3.38"/>
    </reaction>
</comment>
<dbReference type="AlphaFoldDB" id="A0A4Y3HTC4"/>
<dbReference type="SUPFAM" id="SSF56752">
    <property type="entry name" value="D-aminoacid aminotransferase-like PLP-dependent enzymes"/>
    <property type="match status" value="1"/>
</dbReference>
<organism evidence="15 16">
    <name type="scientific">Vibrio inusitatus NBRC 102082</name>
    <dbReference type="NCBI Taxonomy" id="1219070"/>
    <lineage>
        <taxon>Bacteria</taxon>
        <taxon>Pseudomonadati</taxon>
        <taxon>Pseudomonadota</taxon>
        <taxon>Gammaproteobacteria</taxon>
        <taxon>Vibrionales</taxon>
        <taxon>Vibrionaceae</taxon>
        <taxon>Vibrio</taxon>
    </lineage>
</organism>
<comment type="pathway">
    <text evidence="7">Cofactor biosynthesis; tetrahydrofolate biosynthesis; 4-aminobenzoate from chorismate: step 2/2.</text>
</comment>
<dbReference type="FunFam" id="3.20.10.10:FF:000002">
    <property type="entry name" value="D-alanine aminotransferase"/>
    <property type="match status" value="1"/>
</dbReference>
<evidence type="ECO:0000256" key="4">
    <source>
        <dbReference type="ARBA" id="ARBA00022898"/>
    </source>
</evidence>
<dbReference type="GO" id="GO:0030170">
    <property type="term" value="F:pyridoxal phosphate binding"/>
    <property type="evidence" value="ECO:0007669"/>
    <property type="project" value="InterPro"/>
</dbReference>
<dbReference type="GO" id="GO:0008153">
    <property type="term" value="P:4-aminobenzoate biosynthetic process"/>
    <property type="evidence" value="ECO:0007669"/>
    <property type="project" value="UniProtKB-UniRule"/>
</dbReference>
<evidence type="ECO:0000256" key="7">
    <source>
        <dbReference type="ARBA" id="ARBA00035633"/>
    </source>
</evidence>
<comment type="function">
    <text evidence="10">Involved in the biosynthesis of p-aminobenzoate (PABA), a precursor of tetrahydrofolate. Converts 4-amino-4-deoxychorismate into 4-aminobenzoate (PABA) and pyruvate.</text>
</comment>